<gene>
    <name evidence="7" type="ORF">C8A00DRAFT_47028</name>
</gene>
<feature type="transmembrane region" description="Helical" evidence="6">
    <location>
        <begin position="271"/>
        <end position="292"/>
    </location>
</feature>
<evidence type="ECO:0000256" key="3">
    <source>
        <dbReference type="ARBA" id="ARBA00022989"/>
    </source>
</evidence>
<name>A0AAN6VDF3_9PEZI</name>
<feature type="transmembrane region" description="Helical" evidence="6">
    <location>
        <begin position="41"/>
        <end position="60"/>
    </location>
</feature>
<keyword evidence="8" id="KW-1185">Reference proteome</keyword>
<keyword evidence="3 6" id="KW-1133">Transmembrane helix</keyword>
<dbReference type="Pfam" id="PF04479">
    <property type="entry name" value="RTA1"/>
    <property type="match status" value="1"/>
</dbReference>
<dbReference type="AlphaFoldDB" id="A0AAN6VDF3"/>
<feature type="transmembrane region" description="Helical" evidence="6">
    <location>
        <begin position="178"/>
        <end position="201"/>
    </location>
</feature>
<dbReference type="InterPro" id="IPR007568">
    <property type="entry name" value="RTA1"/>
</dbReference>
<reference evidence="7" key="1">
    <citation type="journal article" date="2023" name="Mol. Phylogenet. Evol.">
        <title>Genome-scale phylogeny and comparative genomics of the fungal order Sordariales.</title>
        <authorList>
            <person name="Hensen N."/>
            <person name="Bonometti L."/>
            <person name="Westerberg I."/>
            <person name="Brannstrom I.O."/>
            <person name="Guillou S."/>
            <person name="Cros-Aarteil S."/>
            <person name="Calhoun S."/>
            <person name="Haridas S."/>
            <person name="Kuo A."/>
            <person name="Mondo S."/>
            <person name="Pangilinan J."/>
            <person name="Riley R."/>
            <person name="LaButti K."/>
            <person name="Andreopoulos B."/>
            <person name="Lipzen A."/>
            <person name="Chen C."/>
            <person name="Yan M."/>
            <person name="Daum C."/>
            <person name="Ng V."/>
            <person name="Clum A."/>
            <person name="Steindorff A."/>
            <person name="Ohm R.A."/>
            <person name="Martin F."/>
            <person name="Silar P."/>
            <person name="Natvig D.O."/>
            <person name="Lalanne C."/>
            <person name="Gautier V."/>
            <person name="Ament-Velasquez S.L."/>
            <person name="Kruys A."/>
            <person name="Hutchinson M.I."/>
            <person name="Powell A.J."/>
            <person name="Barry K."/>
            <person name="Miller A.N."/>
            <person name="Grigoriev I.V."/>
            <person name="Debuchy R."/>
            <person name="Gladieux P."/>
            <person name="Hiltunen Thoren M."/>
            <person name="Johannesson H."/>
        </authorList>
    </citation>
    <scope>NUCLEOTIDE SEQUENCE</scope>
    <source>
        <strain evidence="7">CBS 538.74</strain>
    </source>
</reference>
<protein>
    <submittedName>
        <fullName evidence="7">RTA1 like protein</fullName>
    </submittedName>
</protein>
<reference evidence="7" key="2">
    <citation type="submission" date="2023-05" db="EMBL/GenBank/DDBJ databases">
        <authorList>
            <consortium name="Lawrence Berkeley National Laboratory"/>
            <person name="Steindorff A."/>
            <person name="Hensen N."/>
            <person name="Bonometti L."/>
            <person name="Westerberg I."/>
            <person name="Brannstrom I.O."/>
            <person name="Guillou S."/>
            <person name="Cros-Aarteil S."/>
            <person name="Calhoun S."/>
            <person name="Haridas S."/>
            <person name="Kuo A."/>
            <person name="Mondo S."/>
            <person name="Pangilinan J."/>
            <person name="Riley R."/>
            <person name="Labutti K."/>
            <person name="Andreopoulos B."/>
            <person name="Lipzen A."/>
            <person name="Chen C."/>
            <person name="Yanf M."/>
            <person name="Daum C."/>
            <person name="Ng V."/>
            <person name="Clum A."/>
            <person name="Ohm R."/>
            <person name="Martin F."/>
            <person name="Silar P."/>
            <person name="Natvig D."/>
            <person name="Lalanne C."/>
            <person name="Gautier V."/>
            <person name="Ament-Velasquez S.L."/>
            <person name="Kruys A."/>
            <person name="Hutchinson M.I."/>
            <person name="Powell A.J."/>
            <person name="Barry K."/>
            <person name="Miller A.N."/>
            <person name="Grigoriev I.V."/>
            <person name="Debuchy R."/>
            <person name="Gladieux P."/>
            <person name="Thoren M.H."/>
            <person name="Johannesson H."/>
        </authorList>
    </citation>
    <scope>NUCLEOTIDE SEQUENCE</scope>
    <source>
        <strain evidence="7">CBS 538.74</strain>
    </source>
</reference>
<sequence length="322" mass="34658">MSTKTPPAGFRPSYETCTEPGPFCPIQATTLGYYPNQGVNIFLAIGYGLAALITIVTGVWKRTWGFSIAVAAGCALECVGYVGRCLLADNPWNGDAFKIQIVAIVLGPTLVCIGLYLTLKHAVTALNRSLSRVAPRLYPLFFVPADVSCLVIQAIGGGIAASAGPGKLDLLQHGNRTIMAGIVLQVVVLLCFGTLSGDYLFRAGRYFRSGNVAPEYQAGAALFVDKKFRTFIWAMGVAYAALLIRCIYRIAEMQGGWGSAIMQHESSFIVLESFMVLIACVLLAAFAPGIFFPQMSHSFAAQEEDKRPQTESDSAGTEMERV</sequence>
<feature type="transmembrane region" description="Helical" evidence="6">
    <location>
        <begin position="99"/>
        <end position="119"/>
    </location>
</feature>
<feature type="transmembrane region" description="Helical" evidence="6">
    <location>
        <begin position="140"/>
        <end position="163"/>
    </location>
</feature>
<proteinExistence type="predicted"/>
<comment type="caution">
    <text evidence="7">The sequence shown here is derived from an EMBL/GenBank/DDBJ whole genome shotgun (WGS) entry which is preliminary data.</text>
</comment>
<dbReference type="Proteomes" id="UP001302745">
    <property type="component" value="Unassembled WGS sequence"/>
</dbReference>
<evidence type="ECO:0000256" key="6">
    <source>
        <dbReference type="SAM" id="Phobius"/>
    </source>
</evidence>
<dbReference type="PANTHER" id="PTHR31465">
    <property type="entry name" value="PROTEIN RTA1-RELATED"/>
    <property type="match status" value="1"/>
</dbReference>
<comment type="subcellular location">
    <subcellularLocation>
        <location evidence="1">Membrane</location>
        <topology evidence="1">Multi-pass membrane protein</topology>
    </subcellularLocation>
</comment>
<dbReference type="GO" id="GO:0000324">
    <property type="term" value="C:fungal-type vacuole"/>
    <property type="evidence" value="ECO:0007669"/>
    <property type="project" value="TreeGrafter"/>
</dbReference>
<feature type="transmembrane region" description="Helical" evidence="6">
    <location>
        <begin position="231"/>
        <end position="251"/>
    </location>
</feature>
<feature type="transmembrane region" description="Helical" evidence="6">
    <location>
        <begin position="67"/>
        <end position="87"/>
    </location>
</feature>
<evidence type="ECO:0000256" key="2">
    <source>
        <dbReference type="ARBA" id="ARBA00022692"/>
    </source>
</evidence>
<accession>A0AAN6VDF3</accession>
<evidence type="ECO:0000313" key="7">
    <source>
        <dbReference type="EMBL" id="KAK4149337.1"/>
    </source>
</evidence>
<dbReference type="EMBL" id="MU857171">
    <property type="protein sequence ID" value="KAK4149337.1"/>
    <property type="molecule type" value="Genomic_DNA"/>
</dbReference>
<evidence type="ECO:0000256" key="1">
    <source>
        <dbReference type="ARBA" id="ARBA00004141"/>
    </source>
</evidence>
<dbReference type="GO" id="GO:0005886">
    <property type="term" value="C:plasma membrane"/>
    <property type="evidence" value="ECO:0007669"/>
    <property type="project" value="TreeGrafter"/>
</dbReference>
<evidence type="ECO:0000313" key="8">
    <source>
        <dbReference type="Proteomes" id="UP001302745"/>
    </source>
</evidence>
<evidence type="ECO:0000256" key="5">
    <source>
        <dbReference type="SAM" id="MobiDB-lite"/>
    </source>
</evidence>
<keyword evidence="4 6" id="KW-0472">Membrane</keyword>
<organism evidence="7 8">
    <name type="scientific">Chaetomidium leptoderma</name>
    <dbReference type="NCBI Taxonomy" id="669021"/>
    <lineage>
        <taxon>Eukaryota</taxon>
        <taxon>Fungi</taxon>
        <taxon>Dikarya</taxon>
        <taxon>Ascomycota</taxon>
        <taxon>Pezizomycotina</taxon>
        <taxon>Sordariomycetes</taxon>
        <taxon>Sordariomycetidae</taxon>
        <taxon>Sordariales</taxon>
        <taxon>Chaetomiaceae</taxon>
        <taxon>Chaetomidium</taxon>
    </lineage>
</organism>
<dbReference type="PANTHER" id="PTHR31465:SF8">
    <property type="entry name" value="DOMAIN PROTEIN, PUTATIVE (AFU_ORTHOLOGUE AFUA_6G14140)-RELATED"/>
    <property type="match status" value="1"/>
</dbReference>
<feature type="region of interest" description="Disordered" evidence="5">
    <location>
        <begin position="302"/>
        <end position="322"/>
    </location>
</feature>
<evidence type="ECO:0000256" key="4">
    <source>
        <dbReference type="ARBA" id="ARBA00023136"/>
    </source>
</evidence>
<keyword evidence="2 6" id="KW-0812">Transmembrane</keyword>